<keyword evidence="3 9" id="KW-0812">Transmembrane</keyword>
<comment type="caution">
    <text evidence="12">The sequence shown here is derived from an EMBL/GenBank/DDBJ whole genome shotgun (WGS) entry which is preliminary data.</text>
</comment>
<dbReference type="SMART" id="SM00304">
    <property type="entry name" value="HAMP"/>
    <property type="match status" value="1"/>
</dbReference>
<feature type="transmembrane region" description="Helical" evidence="9">
    <location>
        <begin position="33"/>
        <end position="57"/>
    </location>
</feature>
<evidence type="ECO:0000256" key="7">
    <source>
        <dbReference type="ARBA" id="ARBA00029447"/>
    </source>
</evidence>
<keyword evidence="13" id="KW-1185">Reference proteome</keyword>
<dbReference type="PROSITE" id="PS50111">
    <property type="entry name" value="CHEMOTAXIS_TRANSDUC_2"/>
    <property type="match status" value="1"/>
</dbReference>
<feature type="transmembrane region" description="Helical" evidence="9">
    <location>
        <begin position="304"/>
        <end position="325"/>
    </location>
</feature>
<organism evidence="12 13">
    <name type="scientific">Anaerobacterium chartisolvens</name>
    <dbReference type="NCBI Taxonomy" id="1297424"/>
    <lineage>
        <taxon>Bacteria</taxon>
        <taxon>Bacillati</taxon>
        <taxon>Bacillota</taxon>
        <taxon>Clostridia</taxon>
        <taxon>Eubacteriales</taxon>
        <taxon>Oscillospiraceae</taxon>
        <taxon>Anaerobacterium</taxon>
    </lineage>
</organism>
<evidence type="ECO:0000256" key="8">
    <source>
        <dbReference type="PROSITE-ProRule" id="PRU00284"/>
    </source>
</evidence>
<feature type="domain" description="Methyl-accepting transducer" evidence="10">
    <location>
        <begin position="400"/>
        <end position="657"/>
    </location>
</feature>
<keyword evidence="6 8" id="KW-0807">Transducer</keyword>
<keyword evidence="2" id="KW-1003">Cell membrane</keyword>
<gene>
    <name evidence="12" type="ORF">DFR58_101166</name>
</gene>
<dbReference type="SUPFAM" id="SSF58104">
    <property type="entry name" value="Methyl-accepting chemotaxis protein (MCP) signaling domain"/>
    <property type="match status" value="1"/>
</dbReference>
<accession>A0A369BHD6</accession>
<keyword evidence="5 9" id="KW-0472">Membrane</keyword>
<dbReference type="RefSeq" id="WP_114295909.1">
    <property type="nucleotide sequence ID" value="NZ_QPJT01000001.1"/>
</dbReference>
<evidence type="ECO:0000313" key="12">
    <source>
        <dbReference type="EMBL" id="RCX20963.1"/>
    </source>
</evidence>
<dbReference type="Gene3D" id="3.30.450.20">
    <property type="entry name" value="PAS domain"/>
    <property type="match status" value="1"/>
</dbReference>
<feature type="domain" description="HAMP" evidence="11">
    <location>
        <begin position="327"/>
        <end position="381"/>
    </location>
</feature>
<protein>
    <submittedName>
        <fullName evidence="12">Methyl-accepting chemotaxis protein</fullName>
    </submittedName>
</protein>
<dbReference type="Gene3D" id="1.10.287.950">
    <property type="entry name" value="Methyl-accepting chemotaxis protein"/>
    <property type="match status" value="1"/>
</dbReference>
<evidence type="ECO:0000256" key="5">
    <source>
        <dbReference type="ARBA" id="ARBA00023136"/>
    </source>
</evidence>
<dbReference type="Pfam" id="PF00015">
    <property type="entry name" value="MCPsignal"/>
    <property type="match status" value="1"/>
</dbReference>
<comment type="similarity">
    <text evidence="7">Belongs to the methyl-accepting chemotaxis (MCP) protein family.</text>
</comment>
<evidence type="ECO:0000259" key="11">
    <source>
        <dbReference type="PROSITE" id="PS50885"/>
    </source>
</evidence>
<sequence>MKLAGKTINHLASKIFSIFKKNGTQAISLRTKLLLFIFLTTLLIVASTVYTSLYFFFQYVDRESQLQSAGGVDSFSAQIKEYKSNSLSYANLFASNPVIAAAIDERNADKLVNELQSQIRRTGIDFAIITDEMGNVLLRSYSPSKKGDNIKEQHTVKMALQGIPYSTIETDDVIKLSAIGSAAIVSQGKIIGTVCTGYRLDQDKVVDKIKKMQGTDATVFLGDTRVATTIIKDGKRIVGTRLDSQISNLVLKKSQKFSGKTQILGMAYFASYLPLLNTEGETIGIIFGGKLIESAYSTINQSTAIILVMVLAIMILFMVVISIFIGKSVINPLRIAVDSLEMVADGKLNIDIDDKNIRKDEIGRLLRSLKTTIADLRALIADIAGLGEAVAKASEEMTCSSHKVNKAWAQVADAIAELAKGASEQAVSTEKGNGKIIGIVSGLSQISEDMEYSRDLANAAKGTVQRGEALVKFQEAKMEDTVKMSQNVNTAISELSAKSAQISKILYVIRSIAEQTNLLSLNASIEAARAGNSGRGFAVVAAEIRKLAEQSGESAKRIGQIIENVNSGVENCVTEMTRVENVVNEQSKALNETVMAFYDISQTFEHINNRIETVSEASSTLSENAKQAGDSIGEIAQVSLQSAAGTQEVAAASEEQAVIMNQIEESANELVQIASKLQYSISKFKI</sequence>
<evidence type="ECO:0000256" key="4">
    <source>
        <dbReference type="ARBA" id="ARBA00022989"/>
    </source>
</evidence>
<evidence type="ECO:0000256" key="1">
    <source>
        <dbReference type="ARBA" id="ARBA00004651"/>
    </source>
</evidence>
<proteinExistence type="inferred from homology"/>
<evidence type="ECO:0000259" key="10">
    <source>
        <dbReference type="PROSITE" id="PS50111"/>
    </source>
</evidence>
<evidence type="ECO:0000313" key="13">
    <source>
        <dbReference type="Proteomes" id="UP000253034"/>
    </source>
</evidence>
<name>A0A369BHD6_9FIRM</name>
<dbReference type="GO" id="GO:0005886">
    <property type="term" value="C:plasma membrane"/>
    <property type="evidence" value="ECO:0007669"/>
    <property type="project" value="UniProtKB-SubCell"/>
</dbReference>
<dbReference type="PROSITE" id="PS50885">
    <property type="entry name" value="HAMP"/>
    <property type="match status" value="1"/>
</dbReference>
<evidence type="ECO:0000256" key="6">
    <source>
        <dbReference type="ARBA" id="ARBA00023224"/>
    </source>
</evidence>
<evidence type="ECO:0000256" key="9">
    <source>
        <dbReference type="SAM" id="Phobius"/>
    </source>
</evidence>
<dbReference type="InterPro" id="IPR033463">
    <property type="entry name" value="sCache_3"/>
</dbReference>
<dbReference type="PANTHER" id="PTHR32089">
    <property type="entry name" value="METHYL-ACCEPTING CHEMOTAXIS PROTEIN MCPB"/>
    <property type="match status" value="1"/>
</dbReference>
<reference evidence="12 13" key="1">
    <citation type="submission" date="2018-07" db="EMBL/GenBank/DDBJ databases">
        <title>Genomic Encyclopedia of Type Strains, Phase IV (KMG-IV): sequencing the most valuable type-strain genomes for metagenomic binning, comparative biology and taxonomic classification.</title>
        <authorList>
            <person name="Goeker M."/>
        </authorList>
    </citation>
    <scope>NUCLEOTIDE SEQUENCE [LARGE SCALE GENOMIC DNA]</scope>
    <source>
        <strain evidence="12 13">DSM 27016</strain>
    </source>
</reference>
<dbReference type="GO" id="GO:0007165">
    <property type="term" value="P:signal transduction"/>
    <property type="evidence" value="ECO:0007669"/>
    <property type="project" value="UniProtKB-KW"/>
</dbReference>
<dbReference type="PANTHER" id="PTHR32089:SF112">
    <property type="entry name" value="LYSOZYME-LIKE PROTEIN-RELATED"/>
    <property type="match status" value="1"/>
</dbReference>
<dbReference type="Pfam" id="PF17202">
    <property type="entry name" value="sCache_3_3"/>
    <property type="match status" value="1"/>
</dbReference>
<dbReference type="SMART" id="SM00283">
    <property type="entry name" value="MA"/>
    <property type="match status" value="1"/>
</dbReference>
<dbReference type="EMBL" id="QPJT01000001">
    <property type="protein sequence ID" value="RCX20963.1"/>
    <property type="molecule type" value="Genomic_DNA"/>
</dbReference>
<dbReference type="AlphaFoldDB" id="A0A369BHD6"/>
<comment type="subcellular location">
    <subcellularLocation>
        <location evidence="1">Cell membrane</location>
        <topology evidence="1">Multi-pass membrane protein</topology>
    </subcellularLocation>
</comment>
<dbReference type="Proteomes" id="UP000253034">
    <property type="component" value="Unassembled WGS sequence"/>
</dbReference>
<dbReference type="InterPro" id="IPR029151">
    <property type="entry name" value="Sensor-like_sf"/>
</dbReference>
<dbReference type="InterPro" id="IPR003660">
    <property type="entry name" value="HAMP_dom"/>
</dbReference>
<keyword evidence="4 9" id="KW-1133">Transmembrane helix</keyword>
<dbReference type="OrthoDB" id="5392220at2"/>
<dbReference type="SUPFAM" id="SSF103190">
    <property type="entry name" value="Sensory domain-like"/>
    <property type="match status" value="2"/>
</dbReference>
<dbReference type="InterPro" id="IPR004089">
    <property type="entry name" value="MCPsignal_dom"/>
</dbReference>
<evidence type="ECO:0000256" key="3">
    <source>
        <dbReference type="ARBA" id="ARBA00022692"/>
    </source>
</evidence>
<evidence type="ECO:0000256" key="2">
    <source>
        <dbReference type="ARBA" id="ARBA00022475"/>
    </source>
</evidence>